<name>A0A3E2BP09_9BACT</name>
<proteinExistence type="inferred from homology"/>
<evidence type="ECO:0000313" key="5">
    <source>
        <dbReference type="EMBL" id="RFT16366.1"/>
    </source>
</evidence>
<evidence type="ECO:0000259" key="4">
    <source>
        <dbReference type="Pfam" id="PF05193"/>
    </source>
</evidence>
<keyword evidence="2" id="KW-0732">Signal</keyword>
<dbReference type="InterPro" id="IPR007863">
    <property type="entry name" value="Peptidase_M16_C"/>
</dbReference>
<dbReference type="GO" id="GO:0046872">
    <property type="term" value="F:metal ion binding"/>
    <property type="evidence" value="ECO:0007669"/>
    <property type="project" value="InterPro"/>
</dbReference>
<dbReference type="Pfam" id="PF05193">
    <property type="entry name" value="Peptidase_M16_C"/>
    <property type="match status" value="1"/>
</dbReference>
<dbReference type="InterPro" id="IPR050361">
    <property type="entry name" value="MPP/UQCRC_Complex"/>
</dbReference>
<sequence length="495" mass="56881">MNLKKAAVLWLGCFLLLALGAMATAQVKLEVKEHVLANGMKILMIPKPGVPRVVCHVYYKVGSINERPGITGIAHLHEHMMFKGTRIMGVTDFEADAAIDRQIDELMDKIYREKFWKQNGDQQKIAEWQKQVDELVKAQKKYIIKDHLWETYMKNGGTGLNASTSDEVTGYYVTLPANKVELQMLLESDRMMNAYFREFYSEKDVVMEERRLSENNPGFLFNEQVRAAFYVGSPYHWQVIGWMDDLRRITKKDMIEFNRKYYIPNNAVAIYVGDFKPEEIIRLAEKYFGRIPRGEDVEPIRTSVPPQYSEKRMYGQGPGMPNLQMWFHIPPDGDPDVPALNILSGILSGETGRLTKSLVQEKDVAVRAMAMARPQWYVGAFTFNIVPKMQKGIKPEDLEKYVWEEIEKIKKDGVTADELQKAKNRTEASFIRGLESPMFLAMRVGRAELHRGWRSLLTDLEDLKKVTAEDVKKVAAKYFVKDNCLVAVYTRGQGR</sequence>
<dbReference type="InterPro" id="IPR011249">
    <property type="entry name" value="Metalloenz_LuxS/M16"/>
</dbReference>
<comment type="caution">
    <text evidence="5">The sequence shown here is derived from an EMBL/GenBank/DDBJ whole genome shotgun (WGS) entry which is preliminary data.</text>
</comment>
<gene>
    <name evidence="5" type="ORF">OP8BY_1970</name>
</gene>
<dbReference type="PANTHER" id="PTHR11851">
    <property type="entry name" value="METALLOPROTEASE"/>
    <property type="match status" value="1"/>
</dbReference>
<feature type="domain" description="Peptidase M16 N-terminal" evidence="3">
    <location>
        <begin position="43"/>
        <end position="86"/>
    </location>
</feature>
<reference evidence="5 6" key="1">
    <citation type="submission" date="2018-08" db="EMBL/GenBank/DDBJ databases">
        <title>Genome analysis of the thermophilic bacterium of the candidate phylum Aminicenantes from deep subsurface aquifer revealed its physiology and ecological role.</title>
        <authorList>
            <person name="Kadnikov V.V."/>
            <person name="Mardanov A.V."/>
            <person name="Beletsky A.V."/>
            <person name="Karnachuk O.V."/>
            <person name="Ravin N.V."/>
        </authorList>
    </citation>
    <scope>NUCLEOTIDE SEQUENCE [LARGE SCALE GENOMIC DNA]</scope>
    <source>
        <strain evidence="5">BY38</strain>
    </source>
</reference>
<protein>
    <submittedName>
        <fullName evidence="5">Peptidase, M16 family</fullName>
    </submittedName>
</protein>
<dbReference type="EMBL" id="QUAH01000004">
    <property type="protein sequence ID" value="RFT16366.1"/>
    <property type="molecule type" value="Genomic_DNA"/>
</dbReference>
<dbReference type="Pfam" id="PF00675">
    <property type="entry name" value="Peptidase_M16"/>
    <property type="match status" value="1"/>
</dbReference>
<feature type="domain" description="Peptidase M16 C-terminal" evidence="4">
    <location>
        <begin position="249"/>
        <end position="425"/>
    </location>
</feature>
<dbReference type="SUPFAM" id="SSF63411">
    <property type="entry name" value="LuxS/MPP-like metallohydrolase"/>
    <property type="match status" value="2"/>
</dbReference>
<dbReference type="Proteomes" id="UP000257323">
    <property type="component" value="Unassembled WGS sequence"/>
</dbReference>
<evidence type="ECO:0000256" key="2">
    <source>
        <dbReference type="SAM" id="SignalP"/>
    </source>
</evidence>
<feature type="signal peptide" evidence="2">
    <location>
        <begin position="1"/>
        <end position="23"/>
    </location>
</feature>
<dbReference type="Gene3D" id="3.30.830.10">
    <property type="entry name" value="Metalloenzyme, LuxS/M16 peptidase-like"/>
    <property type="match status" value="3"/>
</dbReference>
<dbReference type="InterPro" id="IPR011765">
    <property type="entry name" value="Pept_M16_N"/>
</dbReference>
<accession>A0A3E2BP09</accession>
<dbReference type="PANTHER" id="PTHR11851:SF49">
    <property type="entry name" value="MITOCHONDRIAL-PROCESSING PEPTIDASE SUBUNIT ALPHA"/>
    <property type="match status" value="1"/>
</dbReference>
<evidence type="ECO:0000256" key="1">
    <source>
        <dbReference type="ARBA" id="ARBA00007261"/>
    </source>
</evidence>
<dbReference type="AlphaFoldDB" id="A0A3E2BP09"/>
<feature type="chain" id="PRO_5017631133" evidence="2">
    <location>
        <begin position="24"/>
        <end position="495"/>
    </location>
</feature>
<evidence type="ECO:0000259" key="3">
    <source>
        <dbReference type="Pfam" id="PF00675"/>
    </source>
</evidence>
<organism evidence="5 6">
    <name type="scientific">Candidatus Saccharicenans subterraneus</name>
    <dbReference type="NCBI Taxonomy" id="2508984"/>
    <lineage>
        <taxon>Bacteria</taxon>
        <taxon>Candidatus Aminicenantota</taxon>
        <taxon>Candidatus Aminicenantia</taxon>
        <taxon>Candidatus Aminicenantales</taxon>
        <taxon>Candidatus Saccharicenantaceae</taxon>
        <taxon>Candidatus Saccharicenans</taxon>
    </lineage>
</organism>
<comment type="similarity">
    <text evidence="1">Belongs to the peptidase M16 family.</text>
</comment>
<evidence type="ECO:0000313" key="6">
    <source>
        <dbReference type="Proteomes" id="UP000257323"/>
    </source>
</evidence>